<keyword evidence="2" id="KW-1185">Reference proteome</keyword>
<gene>
    <name evidence="1" type="ORF">HDF14_000549</name>
</gene>
<dbReference type="AlphaFoldDB" id="A0A9X0QAW6"/>
<dbReference type="EMBL" id="JACHEB010000001">
    <property type="protein sequence ID" value="MBB5326955.1"/>
    <property type="molecule type" value="Genomic_DNA"/>
</dbReference>
<evidence type="ECO:0000313" key="1">
    <source>
        <dbReference type="EMBL" id="MBB5326955.1"/>
    </source>
</evidence>
<accession>A0A9X0QAW6</accession>
<name>A0A9X0QAW6_9BACT</name>
<comment type="caution">
    <text evidence="1">The sequence shown here is derived from an EMBL/GenBank/DDBJ whole genome shotgun (WGS) entry which is preliminary data.</text>
</comment>
<organism evidence="1 2">
    <name type="scientific">Tunturiibacter gelidiferens</name>
    <dbReference type="NCBI Taxonomy" id="3069689"/>
    <lineage>
        <taxon>Bacteria</taxon>
        <taxon>Pseudomonadati</taxon>
        <taxon>Acidobacteriota</taxon>
        <taxon>Terriglobia</taxon>
        <taxon>Terriglobales</taxon>
        <taxon>Acidobacteriaceae</taxon>
        <taxon>Tunturiibacter</taxon>
    </lineage>
</organism>
<proteinExistence type="predicted"/>
<dbReference type="RefSeq" id="WP_183973243.1">
    <property type="nucleotide sequence ID" value="NZ_JACHEB010000001.1"/>
</dbReference>
<protein>
    <submittedName>
        <fullName evidence="1">Uncharacterized protein</fullName>
    </submittedName>
</protein>
<dbReference type="Proteomes" id="UP000535182">
    <property type="component" value="Unassembled WGS sequence"/>
</dbReference>
<reference evidence="1 2" key="1">
    <citation type="submission" date="2020-08" db="EMBL/GenBank/DDBJ databases">
        <title>Genomic Encyclopedia of Type Strains, Phase IV (KMG-V): Genome sequencing to study the core and pangenomes of soil and plant-associated prokaryotes.</title>
        <authorList>
            <person name="Whitman W."/>
        </authorList>
    </citation>
    <scope>NUCLEOTIDE SEQUENCE [LARGE SCALE GENOMIC DNA]</scope>
    <source>
        <strain evidence="1 2">X5P2</strain>
    </source>
</reference>
<evidence type="ECO:0000313" key="2">
    <source>
        <dbReference type="Proteomes" id="UP000535182"/>
    </source>
</evidence>
<sequence length="168" mass="18583">MRVVIGDGEPELHVGEEFDWFATEFWSDVLLTQTVERTKSALLIANNYYRVNAEVIYVSQDPEQGAACILDFGIKAISEEGGFLGIPLPPGCPEGYYVTGEVRLQPPLCTANHPHDLGHRWRVNRIFADLTDFSSYPGDISEVSYQNVPGTDSVESGSYVLHCSDLNA</sequence>